<dbReference type="FunFam" id="1.10.150.50:FF:000028">
    <property type="entry name" value="caskin-2 isoform X2"/>
    <property type="match status" value="1"/>
</dbReference>
<evidence type="ECO:0000256" key="2">
    <source>
        <dbReference type="ARBA" id="ARBA00023043"/>
    </source>
</evidence>
<keyword evidence="6" id="KW-1185">Reference proteome</keyword>
<dbReference type="Ensembl" id="ENSCMIT00000003654.1">
    <property type="protein sequence ID" value="ENSCMIP00000003515.1"/>
    <property type="gene ID" value="ENSCMIG00000002125.1"/>
</dbReference>
<dbReference type="InterPro" id="IPR013761">
    <property type="entry name" value="SAM/pointed_sf"/>
</dbReference>
<reference evidence="5" key="5">
    <citation type="submission" date="2025-09" db="UniProtKB">
        <authorList>
            <consortium name="Ensembl"/>
        </authorList>
    </citation>
    <scope>IDENTIFICATION</scope>
</reference>
<reference evidence="5" key="4">
    <citation type="submission" date="2025-08" db="UniProtKB">
        <authorList>
            <consortium name="Ensembl"/>
        </authorList>
    </citation>
    <scope>IDENTIFICATION</scope>
</reference>
<dbReference type="InParanoid" id="A0A4W3GKZ0"/>
<proteinExistence type="predicted"/>
<feature type="region of interest" description="Disordered" evidence="3">
    <location>
        <begin position="25"/>
        <end position="128"/>
    </location>
</feature>
<evidence type="ECO:0000313" key="6">
    <source>
        <dbReference type="Proteomes" id="UP000314986"/>
    </source>
</evidence>
<dbReference type="Pfam" id="PF16907">
    <property type="entry name" value="Caskin-Pro-rich"/>
    <property type="match status" value="1"/>
</dbReference>
<dbReference type="InterPro" id="IPR035498">
    <property type="entry name" value="Caskin1/2_SAM_2"/>
</dbReference>
<dbReference type="Gene3D" id="1.10.150.50">
    <property type="entry name" value="Transcription Factor, Ets-1"/>
    <property type="match status" value="2"/>
</dbReference>
<feature type="compositionally biased region" description="Polar residues" evidence="3">
    <location>
        <begin position="363"/>
        <end position="374"/>
    </location>
</feature>
<evidence type="ECO:0000313" key="5">
    <source>
        <dbReference type="Ensembl" id="ENSCMIP00000003515.1"/>
    </source>
</evidence>
<dbReference type="STRING" id="7868.ENSCMIP00000003515"/>
<dbReference type="SUPFAM" id="SSF47769">
    <property type="entry name" value="SAM/Pointed domain"/>
    <property type="match status" value="2"/>
</dbReference>
<evidence type="ECO:0000256" key="1">
    <source>
        <dbReference type="ARBA" id="ARBA00022737"/>
    </source>
</evidence>
<keyword evidence="2" id="KW-0040">ANK repeat</keyword>
<dbReference type="GeneTree" id="ENSGT00940000158025"/>
<sequence length="644" mass="68598">MSVRLSDGGCGVTVRVWLTHCPLSPAGGTLTRHASVPTHQRQAMPRTPQKDGSFQLCQTLPAPHTYSHASFSQPRPDPAPGDRNSVGSVGSTRSAGSGQSTESAGGQPGPASPENCKTSPPAGDQGHHKVFVGSELEEPGAGMERAPGVLGYRCMEPGYSLQFMHPDQLLEGKDAEAIYNWLSEFQLQHYTANFITAGYDVPTISRMTPEDLTAIGVTKPGHRKKISTEIGKMSIPDWLPGYRPADLSEWLSAIGLPQYHKQLVDNGYDTINFITEITWEGLQEIGVTQLGHQKKMMIAVKKLLEVQKAISQAEAQAKTATLRRKVPRALDIVTIEPATALAAPESGDCPSPHTPKMLTFQDSELSSELQSAMSGSGLGCPESLGLRPAAGGISRSQESIGVRSRGSGHSQEHLLGGGQSQESLGGEGPRPPGDTASHWEPLNGFSCSPSKERKVPDGRDHYPRPVLQRATNGVRVGSTQPSLSPGFTPPPTRGKPKLCPALERGPNSPAPLHQQQQRAPASKAGSGSPTHRGLGYLPSPRGSDGSHHSPGAVPLPGAVPVIRHLLPGRELTNGDVFRPKKRSQSLSRSAVSDGEHEREDEEMDMAAISSYATLSRRPGRGHPARAPALLNGTISRSQSFAIRA</sequence>
<dbReference type="CDD" id="cd09498">
    <property type="entry name" value="SAM_caskin1_2_repeat2"/>
    <property type="match status" value="1"/>
</dbReference>
<accession>A0A4W3GKZ0</accession>
<dbReference type="PROSITE" id="PS50105">
    <property type="entry name" value="SAM_DOMAIN"/>
    <property type="match status" value="2"/>
</dbReference>
<dbReference type="PANTHER" id="PTHR24174">
    <property type="entry name" value="ANKYRIN REPEAT AND STERILE ALPHA MOTIF DOMAIN-CONTAINING PROTEIN 1"/>
    <property type="match status" value="1"/>
</dbReference>
<dbReference type="InterPro" id="IPR033635">
    <property type="entry name" value="ANKS1/Caskin"/>
</dbReference>
<dbReference type="FunFam" id="1.10.150.50:FF:000032">
    <property type="entry name" value="caskin-1 isoform X1"/>
    <property type="match status" value="1"/>
</dbReference>
<feature type="compositionally biased region" description="Polar residues" evidence="3">
    <location>
        <begin position="513"/>
        <end position="529"/>
    </location>
</feature>
<evidence type="ECO:0000259" key="4">
    <source>
        <dbReference type="PROSITE" id="PS50105"/>
    </source>
</evidence>
<dbReference type="Pfam" id="PF00536">
    <property type="entry name" value="SAM_1"/>
    <property type="match status" value="2"/>
</dbReference>
<reference evidence="6" key="3">
    <citation type="journal article" date="2014" name="Nature">
        <title>Elephant shark genome provides unique insights into gnathostome evolution.</title>
        <authorList>
            <consortium name="International Elephant Shark Genome Sequencing Consortium"/>
            <person name="Venkatesh B."/>
            <person name="Lee A.P."/>
            <person name="Ravi V."/>
            <person name="Maurya A.K."/>
            <person name="Lian M.M."/>
            <person name="Swann J.B."/>
            <person name="Ohta Y."/>
            <person name="Flajnik M.F."/>
            <person name="Sutoh Y."/>
            <person name="Kasahara M."/>
            <person name="Hoon S."/>
            <person name="Gangu V."/>
            <person name="Roy S.W."/>
            <person name="Irimia M."/>
            <person name="Korzh V."/>
            <person name="Kondrychyn I."/>
            <person name="Lim Z.W."/>
            <person name="Tay B.H."/>
            <person name="Tohari S."/>
            <person name="Kong K.W."/>
            <person name="Ho S."/>
            <person name="Lorente-Galdos B."/>
            <person name="Quilez J."/>
            <person name="Marques-Bonet T."/>
            <person name="Raney B.J."/>
            <person name="Ingham P.W."/>
            <person name="Tay A."/>
            <person name="Hillier L.W."/>
            <person name="Minx P."/>
            <person name="Boehm T."/>
            <person name="Wilson R.K."/>
            <person name="Brenner S."/>
            <person name="Warren W.C."/>
        </authorList>
    </citation>
    <scope>NUCLEOTIDE SEQUENCE [LARGE SCALE GENOMIC DNA]</scope>
</reference>
<feature type="compositionally biased region" description="Polar residues" evidence="3">
    <location>
        <begin position="85"/>
        <end position="104"/>
    </location>
</feature>
<feature type="compositionally biased region" description="Basic and acidic residues" evidence="3">
    <location>
        <begin position="450"/>
        <end position="463"/>
    </location>
</feature>
<feature type="region of interest" description="Disordered" evidence="3">
    <location>
        <begin position="363"/>
        <end position="556"/>
    </location>
</feature>
<keyword evidence="1" id="KW-0677">Repeat</keyword>
<dbReference type="AlphaFoldDB" id="A0A4W3GKZ0"/>
<feature type="domain" description="SAM" evidence="4">
    <location>
        <begin position="242"/>
        <end position="306"/>
    </location>
</feature>
<dbReference type="SMART" id="SM00454">
    <property type="entry name" value="SAM"/>
    <property type="match status" value="2"/>
</dbReference>
<dbReference type="PANTHER" id="PTHR24174:SF18">
    <property type="entry name" value="CASKIN-2"/>
    <property type="match status" value="1"/>
</dbReference>
<protein>
    <recommendedName>
        <fullName evidence="4">SAM domain-containing protein</fullName>
    </recommendedName>
</protein>
<reference evidence="6" key="1">
    <citation type="journal article" date="2006" name="Science">
        <title>Ancient noncoding elements conserved in the human genome.</title>
        <authorList>
            <person name="Venkatesh B."/>
            <person name="Kirkness E.F."/>
            <person name="Loh Y.H."/>
            <person name="Halpern A.L."/>
            <person name="Lee A.P."/>
            <person name="Johnson J."/>
            <person name="Dandona N."/>
            <person name="Viswanathan L.D."/>
            <person name="Tay A."/>
            <person name="Venter J.C."/>
            <person name="Strausberg R.L."/>
            <person name="Brenner S."/>
        </authorList>
    </citation>
    <scope>NUCLEOTIDE SEQUENCE [LARGE SCALE GENOMIC DNA]</scope>
</reference>
<dbReference type="Proteomes" id="UP000314986">
    <property type="component" value="Unassembled WGS sequence"/>
</dbReference>
<dbReference type="InterPro" id="IPR001660">
    <property type="entry name" value="SAM"/>
</dbReference>
<name>A0A4W3GKZ0_CALMI</name>
<dbReference type="InterPro" id="IPR035497">
    <property type="entry name" value="Caskin1/2_SAM_1"/>
</dbReference>
<reference evidence="6" key="2">
    <citation type="journal article" date="2007" name="PLoS Biol.">
        <title>Survey sequencing and comparative analysis of the elephant shark (Callorhinchus milii) genome.</title>
        <authorList>
            <person name="Venkatesh B."/>
            <person name="Kirkness E.F."/>
            <person name="Loh Y.H."/>
            <person name="Halpern A.L."/>
            <person name="Lee A.P."/>
            <person name="Johnson J."/>
            <person name="Dandona N."/>
            <person name="Viswanathan L.D."/>
            <person name="Tay A."/>
            <person name="Venter J.C."/>
            <person name="Strausberg R.L."/>
            <person name="Brenner S."/>
        </authorList>
    </citation>
    <scope>NUCLEOTIDE SEQUENCE [LARGE SCALE GENOMIC DNA]</scope>
</reference>
<feature type="domain" description="SAM" evidence="4">
    <location>
        <begin position="173"/>
        <end position="236"/>
    </location>
</feature>
<organism evidence="5 6">
    <name type="scientific">Callorhinchus milii</name>
    <name type="common">Ghost shark</name>
    <dbReference type="NCBI Taxonomy" id="7868"/>
    <lineage>
        <taxon>Eukaryota</taxon>
        <taxon>Metazoa</taxon>
        <taxon>Chordata</taxon>
        <taxon>Craniata</taxon>
        <taxon>Vertebrata</taxon>
        <taxon>Chondrichthyes</taxon>
        <taxon>Holocephali</taxon>
        <taxon>Chimaeriformes</taxon>
        <taxon>Callorhinchidae</taxon>
        <taxon>Callorhinchus</taxon>
    </lineage>
</organism>
<dbReference type="CDD" id="cd09497">
    <property type="entry name" value="SAM_caskin1_2_repeat1"/>
    <property type="match status" value="1"/>
</dbReference>
<feature type="region of interest" description="Disordered" evidence="3">
    <location>
        <begin position="571"/>
        <end position="604"/>
    </location>
</feature>
<evidence type="ECO:0000256" key="3">
    <source>
        <dbReference type="SAM" id="MobiDB-lite"/>
    </source>
</evidence>